<feature type="binding site" evidence="5">
    <location>
        <begin position="66"/>
        <end position="70"/>
    </location>
    <ligand>
        <name>D-ribulose 5-phosphate</name>
        <dbReference type="ChEBI" id="CHEBI:58121"/>
    </ligand>
</feature>
<feature type="binding site" evidence="5">
    <location>
        <position position="132"/>
    </location>
    <ligand>
        <name>D-ribulose 5-phosphate</name>
        <dbReference type="ChEBI" id="CHEBI:58121"/>
    </ligand>
</feature>
<evidence type="ECO:0000256" key="4">
    <source>
        <dbReference type="PIRSR" id="PIRSR005384-1"/>
    </source>
</evidence>
<dbReference type="NCBIfam" id="TIGR00689">
    <property type="entry name" value="rpiB_lacA_lacB"/>
    <property type="match status" value="1"/>
</dbReference>
<comment type="similarity">
    <text evidence="1">Belongs to the LacAB/RpiB family.</text>
</comment>
<feature type="binding site" evidence="5">
    <location>
        <position position="99"/>
    </location>
    <ligand>
        <name>D-ribulose 5-phosphate</name>
        <dbReference type="ChEBI" id="CHEBI:58121"/>
    </ligand>
</feature>
<feature type="binding site" evidence="5">
    <location>
        <position position="136"/>
    </location>
    <ligand>
        <name>D-ribulose 5-phosphate</name>
        <dbReference type="ChEBI" id="CHEBI:58121"/>
    </ligand>
</feature>
<evidence type="ECO:0000256" key="2">
    <source>
        <dbReference type="ARBA" id="ARBA00022736"/>
    </source>
</evidence>
<organism evidence="6 7">
    <name type="scientific">Companilactobacillus nuruki</name>
    <dbReference type="NCBI Taxonomy" id="1993540"/>
    <lineage>
        <taxon>Bacteria</taxon>
        <taxon>Bacillati</taxon>
        <taxon>Bacillota</taxon>
        <taxon>Bacilli</taxon>
        <taxon>Lactobacillales</taxon>
        <taxon>Lactobacillaceae</taxon>
        <taxon>Companilactobacillus</taxon>
    </lineage>
</organism>
<dbReference type="GO" id="GO:0004751">
    <property type="term" value="F:ribose-5-phosphate isomerase activity"/>
    <property type="evidence" value="ECO:0007669"/>
    <property type="project" value="TreeGrafter"/>
</dbReference>
<dbReference type="PIRSF" id="PIRSF005384">
    <property type="entry name" value="RpiB_LacA_B"/>
    <property type="match status" value="1"/>
</dbReference>
<keyword evidence="3 6" id="KW-0413">Isomerase</keyword>
<dbReference type="PANTHER" id="PTHR30345">
    <property type="entry name" value="RIBOSE-5-PHOSPHATE ISOMERASE B"/>
    <property type="match status" value="1"/>
</dbReference>
<dbReference type="AlphaFoldDB" id="A0A2N7AVJ7"/>
<protein>
    <submittedName>
        <fullName evidence="6">Ribose 5-phosphate isomerase B</fullName>
    </submittedName>
</protein>
<dbReference type="GO" id="GO:0005988">
    <property type="term" value="P:lactose metabolic process"/>
    <property type="evidence" value="ECO:0007669"/>
    <property type="project" value="UniProtKB-KW"/>
</dbReference>
<dbReference type="Pfam" id="PF02502">
    <property type="entry name" value="LacAB_rpiB"/>
    <property type="match status" value="1"/>
</dbReference>
<dbReference type="PANTHER" id="PTHR30345:SF0">
    <property type="entry name" value="DNA DAMAGE-REPAIR_TOLERATION PROTEIN DRT102"/>
    <property type="match status" value="1"/>
</dbReference>
<gene>
    <name evidence="6" type="primary">rpiB</name>
    <name evidence="6" type="ORF">CBP76_04380</name>
</gene>
<dbReference type="SUPFAM" id="SSF89623">
    <property type="entry name" value="Ribose/Galactose isomerase RpiB/AlsB"/>
    <property type="match status" value="1"/>
</dbReference>
<dbReference type="InterPro" id="IPR004785">
    <property type="entry name" value="RpiB"/>
</dbReference>
<dbReference type="EMBL" id="NIPR01000008">
    <property type="protein sequence ID" value="PMD72196.1"/>
    <property type="molecule type" value="Genomic_DNA"/>
</dbReference>
<keyword evidence="2" id="KW-0423">Lactose metabolism</keyword>
<dbReference type="InterPro" id="IPR036569">
    <property type="entry name" value="RpiB_LacA_LacB_sf"/>
</dbReference>
<dbReference type="InterPro" id="IPR003500">
    <property type="entry name" value="RpiB_LacA_LacB"/>
</dbReference>
<keyword evidence="7" id="KW-1185">Reference proteome</keyword>
<evidence type="ECO:0000256" key="1">
    <source>
        <dbReference type="ARBA" id="ARBA00008754"/>
    </source>
</evidence>
<comment type="caution">
    <text evidence="6">The sequence shown here is derived from an EMBL/GenBank/DDBJ whole genome shotgun (WGS) entry which is preliminary data.</text>
</comment>
<dbReference type="GO" id="GO:0009052">
    <property type="term" value="P:pentose-phosphate shunt, non-oxidative branch"/>
    <property type="evidence" value="ECO:0007669"/>
    <property type="project" value="TreeGrafter"/>
</dbReference>
<accession>A0A2N7AVJ7</accession>
<evidence type="ECO:0000256" key="5">
    <source>
        <dbReference type="PIRSR" id="PIRSR005384-2"/>
    </source>
</evidence>
<proteinExistence type="inferred from homology"/>
<evidence type="ECO:0000256" key="3">
    <source>
        <dbReference type="ARBA" id="ARBA00023235"/>
    </source>
</evidence>
<feature type="binding site" evidence="5">
    <location>
        <begin position="8"/>
        <end position="9"/>
    </location>
    <ligand>
        <name>D-ribulose 5-phosphate</name>
        <dbReference type="ChEBI" id="CHEBI:58121"/>
    </ligand>
</feature>
<reference evidence="6 7" key="1">
    <citation type="submission" date="2017-05" db="EMBL/GenBank/DDBJ databases">
        <title>Lactobacillus nurukis nov., sp. nov., isolated from nuruk.</title>
        <authorList>
            <person name="Kim S.-J."/>
        </authorList>
    </citation>
    <scope>NUCLEOTIDE SEQUENCE [LARGE SCALE GENOMIC DNA]</scope>
    <source>
        <strain evidence="6 7">SYF10-1a</strain>
    </source>
</reference>
<feature type="active site" description="Proton donor" evidence="4">
    <location>
        <position position="98"/>
    </location>
</feature>
<dbReference type="NCBIfam" id="NF004051">
    <property type="entry name" value="PRK05571.1"/>
    <property type="match status" value="1"/>
</dbReference>
<feature type="active site" description="Proton acceptor" evidence="4">
    <location>
        <position position="65"/>
    </location>
</feature>
<dbReference type="Gene3D" id="3.40.1400.10">
    <property type="entry name" value="Sugar-phosphate isomerase, RpiB/LacA/LacB"/>
    <property type="match status" value="1"/>
</dbReference>
<name>A0A2N7AVJ7_9LACO</name>
<feature type="binding site" evidence="5">
    <location>
        <position position="109"/>
    </location>
    <ligand>
        <name>D-ribulose 5-phosphate</name>
        <dbReference type="ChEBI" id="CHEBI:58121"/>
    </ligand>
</feature>
<dbReference type="NCBIfam" id="TIGR01120">
    <property type="entry name" value="rpiB"/>
    <property type="match status" value="1"/>
</dbReference>
<evidence type="ECO:0000313" key="7">
    <source>
        <dbReference type="Proteomes" id="UP000235649"/>
    </source>
</evidence>
<sequence>MKIAVGSDHVGYELKPTIIEYLKELGYEVKDFGTDSTKRTDYPIYGKKVGEVVANGEYDLGIIMCGTGVGISLAANKVPGIRAVVCSEPYSAKLSKQHNNTNILAFGSRVVGAELAKMIVKEWLDAKFIGGRHERRVDELGAIEDQNDKEFENIEYSQSNKYKD</sequence>
<dbReference type="Proteomes" id="UP000235649">
    <property type="component" value="Unassembled WGS sequence"/>
</dbReference>
<dbReference type="GO" id="GO:0019316">
    <property type="term" value="P:D-allose catabolic process"/>
    <property type="evidence" value="ECO:0007669"/>
    <property type="project" value="TreeGrafter"/>
</dbReference>
<dbReference type="OrthoDB" id="1778624at2"/>
<evidence type="ECO:0000313" key="6">
    <source>
        <dbReference type="EMBL" id="PMD72196.1"/>
    </source>
</evidence>
<dbReference type="RefSeq" id="WP_102195724.1">
    <property type="nucleotide sequence ID" value="NZ_NIPR01000008.1"/>
</dbReference>